<feature type="compositionally biased region" description="Acidic residues" evidence="2">
    <location>
        <begin position="166"/>
        <end position="199"/>
    </location>
</feature>
<dbReference type="OrthoDB" id="1111734at2759"/>
<feature type="compositionally biased region" description="Acidic residues" evidence="2">
    <location>
        <begin position="119"/>
        <end position="150"/>
    </location>
</feature>
<dbReference type="PANTHER" id="PTHR15327">
    <property type="entry name" value="MICROFIBRIL-ASSOCIATED PROTEIN"/>
    <property type="match status" value="1"/>
</dbReference>
<accession>R7TN84</accession>
<sequence>MSMSKVKAPIHSTAGAVPVKGDKGGFSMEKVKVSRYVSGKRPDYAPDSSDSEEDVEFGLRRNQPHVTLPVVTTDAEKEDRRLRRLRDHRKDGGSSEEEDRLARHRRLLQPEVLERSSSEEEEEDEEEIKQEMEIKEEEEESSEEELDEEEIARRRSQLRRRKQQMEEEELMDVEEEKEDKSEEESSEYEEYTDSEEEDNEPRLKPVFVRKRDRVTIQEKEREERRQRELQVEAKRMAEDRRRDTLKIVESEIKKDMEEAKEDKKEYDMINTDDENDEEEYESWKVRELKRIKRDRDERENLEKERLEVERLKNMTEEERRAELRNNPKVVTNKASKGKYKFLQKYFHRGAFYLDEEDEVFKRDFSEATLEDHFDKTVLPKVMQVKNFGRSGRTKYTHLVDQDTTQFDSPWVSDTAMNLKFHSAKGGGMKQVFDRPGSKKRK</sequence>
<proteinExistence type="inferred from homology"/>
<dbReference type="EnsemblMetazoa" id="CapteT2168">
    <property type="protein sequence ID" value="CapteP2168"/>
    <property type="gene ID" value="CapteG2168"/>
</dbReference>
<gene>
    <name evidence="4" type="ORF">CAPTEDRAFT_2168</name>
</gene>
<evidence type="ECO:0000259" key="3">
    <source>
        <dbReference type="Pfam" id="PF06991"/>
    </source>
</evidence>
<comment type="similarity">
    <text evidence="1">Belongs to the MFAP1 family.</text>
</comment>
<reference evidence="5" key="3">
    <citation type="submission" date="2015-06" db="UniProtKB">
        <authorList>
            <consortium name="EnsemblMetazoa"/>
        </authorList>
    </citation>
    <scope>IDENTIFICATION</scope>
</reference>
<dbReference type="EMBL" id="AMQN01002748">
    <property type="status" value="NOT_ANNOTATED_CDS"/>
    <property type="molecule type" value="Genomic_DNA"/>
</dbReference>
<dbReference type="STRING" id="283909.R7TN84"/>
<feature type="compositionally biased region" description="Basic and acidic residues" evidence="2">
    <location>
        <begin position="256"/>
        <end position="267"/>
    </location>
</feature>
<evidence type="ECO:0000256" key="1">
    <source>
        <dbReference type="ARBA" id="ARBA00008155"/>
    </source>
</evidence>
<dbReference type="Proteomes" id="UP000014760">
    <property type="component" value="Unassembled WGS sequence"/>
</dbReference>
<reference evidence="4 6" key="2">
    <citation type="journal article" date="2013" name="Nature">
        <title>Insights into bilaterian evolution from three spiralian genomes.</title>
        <authorList>
            <person name="Simakov O."/>
            <person name="Marletaz F."/>
            <person name="Cho S.J."/>
            <person name="Edsinger-Gonzales E."/>
            <person name="Havlak P."/>
            <person name="Hellsten U."/>
            <person name="Kuo D.H."/>
            <person name="Larsson T."/>
            <person name="Lv J."/>
            <person name="Arendt D."/>
            <person name="Savage R."/>
            <person name="Osoegawa K."/>
            <person name="de Jong P."/>
            <person name="Grimwood J."/>
            <person name="Chapman J.A."/>
            <person name="Shapiro H."/>
            <person name="Aerts A."/>
            <person name="Otillar R.P."/>
            <person name="Terry A.Y."/>
            <person name="Boore J.L."/>
            <person name="Grigoriev I.V."/>
            <person name="Lindberg D.R."/>
            <person name="Seaver E.C."/>
            <person name="Weisblat D.A."/>
            <person name="Putnam N.H."/>
            <person name="Rokhsar D.S."/>
        </authorList>
    </citation>
    <scope>NUCLEOTIDE SEQUENCE</scope>
    <source>
        <strain evidence="4 6">I ESC-2004</strain>
    </source>
</reference>
<reference evidence="6" key="1">
    <citation type="submission" date="2012-12" db="EMBL/GenBank/DDBJ databases">
        <authorList>
            <person name="Hellsten U."/>
            <person name="Grimwood J."/>
            <person name="Chapman J.A."/>
            <person name="Shapiro H."/>
            <person name="Aerts A."/>
            <person name="Otillar R.P."/>
            <person name="Terry A.Y."/>
            <person name="Boore J.L."/>
            <person name="Simakov O."/>
            <person name="Marletaz F."/>
            <person name="Cho S.-J."/>
            <person name="Edsinger-Gonzales E."/>
            <person name="Havlak P."/>
            <person name="Kuo D.-H."/>
            <person name="Larsson T."/>
            <person name="Lv J."/>
            <person name="Arendt D."/>
            <person name="Savage R."/>
            <person name="Osoegawa K."/>
            <person name="de Jong P."/>
            <person name="Lindberg D.R."/>
            <person name="Seaver E.C."/>
            <person name="Weisblat D.A."/>
            <person name="Putnam N.H."/>
            <person name="Grigoriev I.V."/>
            <person name="Rokhsar D.S."/>
        </authorList>
    </citation>
    <scope>NUCLEOTIDE SEQUENCE</scope>
    <source>
        <strain evidence="6">I ESC-2004</strain>
    </source>
</reference>
<organism evidence="4">
    <name type="scientific">Capitella teleta</name>
    <name type="common">Polychaete worm</name>
    <dbReference type="NCBI Taxonomy" id="283909"/>
    <lineage>
        <taxon>Eukaryota</taxon>
        <taxon>Metazoa</taxon>
        <taxon>Spiralia</taxon>
        <taxon>Lophotrochozoa</taxon>
        <taxon>Annelida</taxon>
        <taxon>Polychaeta</taxon>
        <taxon>Sedentaria</taxon>
        <taxon>Scolecida</taxon>
        <taxon>Capitellidae</taxon>
        <taxon>Capitella</taxon>
    </lineage>
</organism>
<name>R7TN84_CAPTE</name>
<dbReference type="InterPro" id="IPR009730">
    <property type="entry name" value="MFAP1_C"/>
</dbReference>
<dbReference type="Pfam" id="PF06991">
    <property type="entry name" value="MFAP1"/>
    <property type="match status" value="1"/>
</dbReference>
<feature type="compositionally biased region" description="Acidic residues" evidence="2">
    <location>
        <begin position="270"/>
        <end position="279"/>
    </location>
</feature>
<evidence type="ECO:0000313" key="6">
    <source>
        <dbReference type="Proteomes" id="UP000014760"/>
    </source>
</evidence>
<dbReference type="AlphaFoldDB" id="R7TN84"/>
<feature type="region of interest" description="Disordered" evidence="2">
    <location>
        <begin position="1"/>
        <end position="206"/>
    </location>
</feature>
<evidence type="ECO:0000313" key="4">
    <source>
        <dbReference type="EMBL" id="ELT93016.1"/>
    </source>
</evidence>
<feature type="region of interest" description="Disordered" evidence="2">
    <location>
        <begin position="256"/>
        <end position="279"/>
    </location>
</feature>
<dbReference type="EMBL" id="KB309928">
    <property type="protein sequence ID" value="ELT93016.1"/>
    <property type="molecule type" value="Genomic_DNA"/>
</dbReference>
<dbReference type="FunCoup" id="R7TN84">
    <property type="interactions" value="1584"/>
</dbReference>
<dbReference type="InterPro" id="IPR033194">
    <property type="entry name" value="MFAP1"/>
</dbReference>
<protein>
    <recommendedName>
        <fullName evidence="3">Micro-fibrillar-associated protein 1 C-terminal domain-containing protein</fullName>
    </recommendedName>
</protein>
<dbReference type="OMA" id="FHNERAG"/>
<dbReference type="HOGENOM" id="CLU_023077_1_0_1"/>
<keyword evidence="6" id="KW-1185">Reference proteome</keyword>
<evidence type="ECO:0000256" key="2">
    <source>
        <dbReference type="SAM" id="MobiDB-lite"/>
    </source>
</evidence>
<evidence type="ECO:0000313" key="5">
    <source>
        <dbReference type="EnsemblMetazoa" id="CapteP2168"/>
    </source>
</evidence>
<feature type="domain" description="Micro-fibrillar-associated protein 1 C-terminal" evidence="3">
    <location>
        <begin position="194"/>
        <end position="403"/>
    </location>
</feature>